<dbReference type="AlphaFoldDB" id="A0A368YP37"/>
<organism evidence="3 4">
    <name type="scientific">Paracoccus lutimaris</name>
    <dbReference type="NCBI Taxonomy" id="1490030"/>
    <lineage>
        <taxon>Bacteria</taxon>
        <taxon>Pseudomonadati</taxon>
        <taxon>Pseudomonadota</taxon>
        <taxon>Alphaproteobacteria</taxon>
        <taxon>Rhodobacterales</taxon>
        <taxon>Paracoccaceae</taxon>
        <taxon>Paracoccus</taxon>
    </lineage>
</organism>
<evidence type="ECO:0000313" key="4">
    <source>
        <dbReference type="Proteomes" id="UP000253345"/>
    </source>
</evidence>
<protein>
    <submittedName>
        <fullName evidence="3">Uncharacterized protein</fullName>
    </submittedName>
</protein>
<comment type="caution">
    <text evidence="3">The sequence shown here is derived from an EMBL/GenBank/DDBJ whole genome shotgun (WGS) entry which is preliminary data.</text>
</comment>
<name>A0A368YP37_9RHOB</name>
<accession>A0A368YP37</accession>
<gene>
    <name evidence="3" type="ORF">DFP89_11652</name>
</gene>
<reference evidence="3 4" key="1">
    <citation type="submission" date="2018-07" db="EMBL/GenBank/DDBJ databases">
        <title>Genomic Encyclopedia of Type Strains, Phase III (KMG-III): the genomes of soil and plant-associated and newly described type strains.</title>
        <authorList>
            <person name="Whitman W."/>
        </authorList>
    </citation>
    <scope>NUCLEOTIDE SEQUENCE [LARGE SCALE GENOMIC DNA]</scope>
    <source>
        <strain evidence="3 4">CECT 8525</strain>
    </source>
</reference>
<dbReference type="RefSeq" id="WP_181870343.1">
    <property type="nucleotide sequence ID" value="NZ_QPJL01000016.1"/>
</dbReference>
<feature type="signal peptide" evidence="2">
    <location>
        <begin position="1"/>
        <end position="22"/>
    </location>
</feature>
<dbReference type="EMBL" id="QPJL01000016">
    <property type="protein sequence ID" value="RCW81046.1"/>
    <property type="molecule type" value="Genomic_DNA"/>
</dbReference>
<sequence>MTKLTAALAALTLSLTALPAFAECAGKNKPHDVSATTSTEKPVIKAPKGSV</sequence>
<keyword evidence="4" id="KW-1185">Reference proteome</keyword>
<evidence type="ECO:0000256" key="1">
    <source>
        <dbReference type="SAM" id="MobiDB-lite"/>
    </source>
</evidence>
<evidence type="ECO:0000313" key="3">
    <source>
        <dbReference type="EMBL" id="RCW81046.1"/>
    </source>
</evidence>
<feature type="region of interest" description="Disordered" evidence="1">
    <location>
        <begin position="28"/>
        <end position="51"/>
    </location>
</feature>
<keyword evidence="2" id="KW-0732">Signal</keyword>
<dbReference type="Proteomes" id="UP000253345">
    <property type="component" value="Unassembled WGS sequence"/>
</dbReference>
<feature type="chain" id="PRO_5016596361" evidence="2">
    <location>
        <begin position="23"/>
        <end position="51"/>
    </location>
</feature>
<proteinExistence type="predicted"/>
<evidence type="ECO:0000256" key="2">
    <source>
        <dbReference type="SAM" id="SignalP"/>
    </source>
</evidence>